<name>A0ABU4RRR6_9HYPH</name>
<dbReference type="PANTHER" id="PTHR35869:SF1">
    <property type="entry name" value="OUTER-MEMBRANE LIPOPROTEIN CARRIER PROTEIN"/>
    <property type="match status" value="1"/>
</dbReference>
<sequence>MNLRAILRLSTGTALLVGVAVPAMAQGIPVPMARPAAFAASTSVTSVASRGLTAEALVASRGASSGAVMVPVANTEAPMQLNAQAVAAPRVAAPAQARSGNAVAKVNTYFNGIRTLVGNFSQIAPDGSRTQGKFFLSKPGKARFYYQAPSTTDIIADGKSLVVRDRKLATQDVYPLGQTPLKFLLDPNLDLATDSKVVGVAEQGGQVSVALEENSTFGGKSRVLLVFAEDGPNGMQLKQWTITDPQGLDTTVLVSELDTNSKPDDKLFKVDYTRYHK</sequence>
<dbReference type="EMBL" id="JAXAFJ010000013">
    <property type="protein sequence ID" value="MDX6807548.1"/>
    <property type="molecule type" value="Genomic_DNA"/>
</dbReference>
<keyword evidence="3" id="KW-0449">Lipoprotein</keyword>
<dbReference type="Gene3D" id="2.50.20.10">
    <property type="entry name" value="Lipoprotein localisation LolA/LolB/LppX"/>
    <property type="match status" value="1"/>
</dbReference>
<dbReference type="CDD" id="cd16325">
    <property type="entry name" value="LolA"/>
    <property type="match status" value="1"/>
</dbReference>
<accession>A0ABU4RRR6</accession>
<proteinExistence type="predicted"/>
<reference evidence="3 4" key="1">
    <citation type="submission" date="2023-11" db="EMBL/GenBank/DDBJ databases">
        <authorList>
            <person name="Bao R."/>
        </authorList>
    </citation>
    <scope>NUCLEOTIDE SEQUENCE [LARGE SCALE GENOMIC DNA]</scope>
    <source>
        <strain evidence="3 4">PJ23</strain>
    </source>
</reference>
<dbReference type="RefSeq" id="WP_319845691.1">
    <property type="nucleotide sequence ID" value="NZ_JAXAFJ010000013.1"/>
</dbReference>
<comment type="caution">
    <text evidence="3">The sequence shown here is derived from an EMBL/GenBank/DDBJ whole genome shotgun (WGS) entry which is preliminary data.</text>
</comment>
<gene>
    <name evidence="3" type="ORF">SCD90_15890</name>
</gene>
<evidence type="ECO:0000313" key="3">
    <source>
        <dbReference type="EMBL" id="MDX6807548.1"/>
    </source>
</evidence>
<keyword evidence="4" id="KW-1185">Reference proteome</keyword>
<dbReference type="PANTHER" id="PTHR35869">
    <property type="entry name" value="OUTER-MEMBRANE LIPOPROTEIN CARRIER PROTEIN"/>
    <property type="match status" value="1"/>
</dbReference>
<feature type="signal peptide" evidence="2">
    <location>
        <begin position="1"/>
        <end position="25"/>
    </location>
</feature>
<dbReference type="InterPro" id="IPR004564">
    <property type="entry name" value="OM_lipoprot_carrier_LolA-like"/>
</dbReference>
<keyword evidence="1 2" id="KW-0732">Signal</keyword>
<dbReference type="SUPFAM" id="SSF89392">
    <property type="entry name" value="Prokaryotic lipoproteins and lipoprotein localization factors"/>
    <property type="match status" value="1"/>
</dbReference>
<feature type="chain" id="PRO_5047062309" evidence="2">
    <location>
        <begin position="26"/>
        <end position="277"/>
    </location>
</feature>
<dbReference type="Proteomes" id="UP001274321">
    <property type="component" value="Unassembled WGS sequence"/>
</dbReference>
<evidence type="ECO:0000256" key="1">
    <source>
        <dbReference type="ARBA" id="ARBA00022729"/>
    </source>
</evidence>
<protein>
    <submittedName>
        <fullName evidence="3">Outer-membrane lipoprotein carrier protein LolA</fullName>
    </submittedName>
</protein>
<dbReference type="InterPro" id="IPR029046">
    <property type="entry name" value="LolA/LolB/LppX"/>
</dbReference>
<organism evidence="3 4">
    <name type="scientific">Terrihabitans rhizophilus</name>
    <dbReference type="NCBI Taxonomy" id="3092662"/>
    <lineage>
        <taxon>Bacteria</taxon>
        <taxon>Pseudomonadati</taxon>
        <taxon>Pseudomonadota</taxon>
        <taxon>Alphaproteobacteria</taxon>
        <taxon>Hyphomicrobiales</taxon>
        <taxon>Terrihabitans</taxon>
    </lineage>
</organism>
<dbReference type="Pfam" id="PF03548">
    <property type="entry name" value="LolA"/>
    <property type="match status" value="1"/>
</dbReference>
<evidence type="ECO:0000256" key="2">
    <source>
        <dbReference type="SAM" id="SignalP"/>
    </source>
</evidence>
<evidence type="ECO:0000313" key="4">
    <source>
        <dbReference type="Proteomes" id="UP001274321"/>
    </source>
</evidence>